<proteinExistence type="predicted"/>
<protein>
    <recommendedName>
        <fullName evidence="3">DNA-binding protein</fullName>
    </recommendedName>
</protein>
<accession>A0A3N8S5B3</accession>
<organism evidence="1 2">
    <name type="scientific">Burkholderia contaminans</name>
    <dbReference type="NCBI Taxonomy" id="488447"/>
    <lineage>
        <taxon>Bacteria</taxon>
        <taxon>Pseudomonadati</taxon>
        <taxon>Pseudomonadota</taxon>
        <taxon>Betaproteobacteria</taxon>
        <taxon>Burkholderiales</taxon>
        <taxon>Burkholderiaceae</taxon>
        <taxon>Burkholderia</taxon>
        <taxon>Burkholderia cepacia complex</taxon>
    </lineage>
</organism>
<gene>
    <name evidence="1" type="ORF">DF037_20345</name>
</gene>
<dbReference type="EMBL" id="QTQX01000013">
    <property type="protein sequence ID" value="RQT26043.1"/>
    <property type="molecule type" value="Genomic_DNA"/>
</dbReference>
<evidence type="ECO:0000313" key="2">
    <source>
        <dbReference type="Proteomes" id="UP000269271"/>
    </source>
</evidence>
<reference evidence="1 2" key="1">
    <citation type="submission" date="2018-08" db="EMBL/GenBank/DDBJ databases">
        <title>Comparative analysis of Burkholderia isolates from Puerto Rico.</title>
        <authorList>
            <person name="Hall C."/>
            <person name="Sahl J."/>
            <person name="Wagner D."/>
        </authorList>
    </citation>
    <scope>NUCLEOTIDE SEQUENCE [LARGE SCALE GENOMIC DNA]</scope>
    <source>
        <strain evidence="1 2">Bp9001</strain>
    </source>
</reference>
<comment type="caution">
    <text evidence="1">The sequence shown here is derived from an EMBL/GenBank/DDBJ whole genome shotgun (WGS) entry which is preliminary data.</text>
</comment>
<dbReference type="Proteomes" id="UP000269271">
    <property type="component" value="Unassembled WGS sequence"/>
</dbReference>
<evidence type="ECO:0000313" key="1">
    <source>
        <dbReference type="EMBL" id="RQT26043.1"/>
    </source>
</evidence>
<dbReference type="AlphaFoldDB" id="A0A3N8S5B3"/>
<sequence length="212" mass="22922">MAEQKTPGAKKGTKALTEKQRAEVIALWQSGDATLEELGERFGRTPRALMMMFSKAGVKKGEKRAEVHAAVQQKVAEQIAGDATIIAGKIRETKDSHYSAAKVIAQLIQNQLVKAQRDGQAFATVQNEIKTLKLAAEALSICRAERFEVLGIANGEKDEIGDLPELPIREMTADQILEMQQRQEDGGIDVATDGAMTVDFDEVSAGVADEAA</sequence>
<evidence type="ECO:0008006" key="3">
    <source>
        <dbReference type="Google" id="ProtNLM"/>
    </source>
</evidence>
<dbReference type="RefSeq" id="WP_124618510.1">
    <property type="nucleotide sequence ID" value="NZ_QTQX01000013.1"/>
</dbReference>
<name>A0A3N8S5B3_9BURK</name>